<evidence type="ECO:0000313" key="1">
    <source>
        <dbReference type="EMBL" id="MFC0215318.1"/>
    </source>
</evidence>
<evidence type="ECO:0000313" key="2">
    <source>
        <dbReference type="Proteomes" id="UP001589776"/>
    </source>
</evidence>
<organism evidence="1 2">
    <name type="scientific">Paenibacillus chartarius</name>
    <dbReference type="NCBI Taxonomy" id="747481"/>
    <lineage>
        <taxon>Bacteria</taxon>
        <taxon>Bacillati</taxon>
        <taxon>Bacillota</taxon>
        <taxon>Bacilli</taxon>
        <taxon>Bacillales</taxon>
        <taxon>Paenibacillaceae</taxon>
        <taxon>Paenibacillus</taxon>
    </lineage>
</organism>
<protein>
    <recommendedName>
        <fullName evidence="3">Cobalt transporter</fullName>
    </recommendedName>
</protein>
<dbReference type="EMBL" id="JBHLWN010000090">
    <property type="protein sequence ID" value="MFC0215318.1"/>
    <property type="molecule type" value="Genomic_DNA"/>
</dbReference>
<reference evidence="1 2" key="1">
    <citation type="submission" date="2024-09" db="EMBL/GenBank/DDBJ databases">
        <authorList>
            <person name="Sun Q."/>
            <person name="Mori K."/>
        </authorList>
    </citation>
    <scope>NUCLEOTIDE SEQUENCE [LARGE SCALE GENOMIC DNA]</scope>
    <source>
        <strain evidence="1 2">CCM 7759</strain>
    </source>
</reference>
<keyword evidence="2" id="KW-1185">Reference proteome</keyword>
<accession>A0ABV6DRP1</accession>
<comment type="caution">
    <text evidence="1">The sequence shown here is derived from an EMBL/GenBank/DDBJ whole genome shotgun (WGS) entry which is preliminary data.</text>
</comment>
<sequence>MIQSIQEAVPAASIAAAEGWQPNYEQDRPVHGGYGHGHGHGYHHGFHHGFHGHHYPYHHHYHYPYGYVGGYYSYPVYTGYPVVYNPQYPWVY</sequence>
<dbReference type="Proteomes" id="UP001589776">
    <property type="component" value="Unassembled WGS sequence"/>
</dbReference>
<name>A0ABV6DRP1_9BACL</name>
<proteinExistence type="predicted"/>
<evidence type="ECO:0008006" key="3">
    <source>
        <dbReference type="Google" id="ProtNLM"/>
    </source>
</evidence>
<gene>
    <name evidence="1" type="ORF">ACFFK0_23265</name>
</gene>
<dbReference type="RefSeq" id="WP_377472762.1">
    <property type="nucleotide sequence ID" value="NZ_JBHLWN010000090.1"/>
</dbReference>